<comment type="subcellular location">
    <subcellularLocation>
        <location evidence="1">Mitochondrion</location>
    </subcellularLocation>
</comment>
<dbReference type="GO" id="GO:0005739">
    <property type="term" value="C:mitochondrion"/>
    <property type="evidence" value="ECO:0007669"/>
    <property type="project" value="UniProtKB-SubCell"/>
</dbReference>
<dbReference type="Gene3D" id="1.10.10.140">
    <property type="entry name" value="Cytochrome c oxidase, subunit VIb"/>
    <property type="match status" value="1"/>
</dbReference>
<dbReference type="InterPro" id="IPR048280">
    <property type="entry name" value="COX6B-like"/>
</dbReference>
<organism evidence="4">
    <name type="scientific">Rhizochromulina marina</name>
    <dbReference type="NCBI Taxonomy" id="1034831"/>
    <lineage>
        <taxon>Eukaryota</taxon>
        <taxon>Sar</taxon>
        <taxon>Stramenopiles</taxon>
        <taxon>Ochrophyta</taxon>
        <taxon>Dictyochophyceae</taxon>
        <taxon>Rhizochromulinales</taxon>
        <taxon>Rhizochromulina</taxon>
    </lineage>
</organism>
<evidence type="ECO:0000313" key="4">
    <source>
        <dbReference type="EMBL" id="CAD9702174.1"/>
    </source>
</evidence>
<reference evidence="4" key="1">
    <citation type="submission" date="2021-01" db="EMBL/GenBank/DDBJ databases">
        <authorList>
            <person name="Corre E."/>
            <person name="Pelletier E."/>
            <person name="Niang G."/>
            <person name="Scheremetjew M."/>
            <person name="Finn R."/>
            <person name="Kale V."/>
            <person name="Holt S."/>
            <person name="Cochrane G."/>
            <person name="Meng A."/>
            <person name="Brown T."/>
            <person name="Cohen L."/>
        </authorList>
    </citation>
    <scope>NUCLEOTIDE SEQUENCE</scope>
    <source>
        <strain evidence="4">CCMP1243</strain>
    </source>
</reference>
<dbReference type="Pfam" id="PF02297">
    <property type="entry name" value="COX6B"/>
    <property type="match status" value="1"/>
</dbReference>
<evidence type="ECO:0000256" key="3">
    <source>
        <dbReference type="ARBA" id="ARBA00023157"/>
    </source>
</evidence>
<dbReference type="EMBL" id="HBHJ01023693">
    <property type="protein sequence ID" value="CAD9702174.1"/>
    <property type="molecule type" value="Transcribed_RNA"/>
</dbReference>
<dbReference type="InterPro" id="IPR003213">
    <property type="entry name" value="Cyt_c_oxidase_su6B"/>
</dbReference>
<sequence length="107" mass="12382">MPDITDYKLNKIFTAPVGELTAEQEELLSEVKAVRTTPRDSRFPSQNQANHCWNRYNEWLLCMKTTNSEEGCKTMRHLAAKICPTIWTDKWDEERGEGTFAGIKTEE</sequence>
<proteinExistence type="predicted"/>
<evidence type="ECO:0000256" key="1">
    <source>
        <dbReference type="ARBA" id="ARBA00004173"/>
    </source>
</evidence>
<dbReference type="InterPro" id="IPR036549">
    <property type="entry name" value="CX6/COA6-like_sf"/>
</dbReference>
<evidence type="ECO:0000256" key="2">
    <source>
        <dbReference type="ARBA" id="ARBA00023128"/>
    </source>
</evidence>
<dbReference type="PANTHER" id="PTHR46281">
    <property type="entry name" value="CYTOCHROME C OXIDASE SUBUNIT 6B"/>
    <property type="match status" value="1"/>
</dbReference>
<name>A0A7S2WRP3_9STRA</name>
<keyword evidence="3" id="KW-1015">Disulfide bond</keyword>
<accession>A0A7S2WRP3</accession>
<keyword evidence="2" id="KW-0496">Mitochondrion</keyword>
<evidence type="ECO:0008006" key="5">
    <source>
        <dbReference type="Google" id="ProtNLM"/>
    </source>
</evidence>
<dbReference type="GO" id="GO:0045277">
    <property type="term" value="C:respiratory chain complex IV"/>
    <property type="evidence" value="ECO:0007669"/>
    <property type="project" value="InterPro"/>
</dbReference>
<protein>
    <recommendedName>
        <fullName evidence="5">Cytochrome c oxidase subunit</fullName>
    </recommendedName>
</protein>
<dbReference type="AlphaFoldDB" id="A0A7S2WRP3"/>
<gene>
    <name evidence="4" type="ORF">RMAR1173_LOCUS15613</name>
</gene>
<dbReference type="CDD" id="cd00926">
    <property type="entry name" value="Cyt_c_Oxidase_VIb"/>
    <property type="match status" value="1"/>
</dbReference>
<dbReference type="PANTHER" id="PTHR46281:SF8">
    <property type="entry name" value="CYTOCHROME C OXIDASE SUBUNIT 12, MITOCHONDRIAL"/>
    <property type="match status" value="1"/>
</dbReference>
<dbReference type="SUPFAM" id="SSF47694">
    <property type="entry name" value="Cytochrome c oxidase subunit h"/>
    <property type="match status" value="1"/>
</dbReference>